<dbReference type="EMBL" id="OBDY01000025">
    <property type="protein sequence ID" value="SNY63189.1"/>
    <property type="molecule type" value="Genomic_DNA"/>
</dbReference>
<feature type="compositionally biased region" description="Low complexity" evidence="1">
    <location>
        <begin position="322"/>
        <end position="402"/>
    </location>
</feature>
<feature type="transmembrane region" description="Helical" evidence="2">
    <location>
        <begin position="127"/>
        <end position="149"/>
    </location>
</feature>
<evidence type="ECO:0000256" key="1">
    <source>
        <dbReference type="SAM" id="MobiDB-lite"/>
    </source>
</evidence>
<keyword evidence="2" id="KW-1133">Transmembrane helix</keyword>
<organism evidence="3 4">
    <name type="scientific">Paractinoplanes atraurantiacus</name>
    <dbReference type="NCBI Taxonomy" id="1036182"/>
    <lineage>
        <taxon>Bacteria</taxon>
        <taxon>Bacillati</taxon>
        <taxon>Actinomycetota</taxon>
        <taxon>Actinomycetes</taxon>
        <taxon>Micromonosporales</taxon>
        <taxon>Micromonosporaceae</taxon>
        <taxon>Paractinoplanes</taxon>
    </lineage>
</organism>
<feature type="transmembrane region" description="Helical" evidence="2">
    <location>
        <begin position="156"/>
        <end position="175"/>
    </location>
</feature>
<feature type="region of interest" description="Disordered" evidence="1">
    <location>
        <begin position="299"/>
        <end position="554"/>
    </location>
</feature>
<feature type="transmembrane region" description="Helical" evidence="2">
    <location>
        <begin position="55"/>
        <end position="78"/>
    </location>
</feature>
<proteinExistence type="predicted"/>
<name>A0A285JSA5_9ACTN</name>
<keyword evidence="4" id="KW-1185">Reference proteome</keyword>
<keyword evidence="2" id="KW-0472">Membrane</keyword>
<keyword evidence="2" id="KW-0812">Transmembrane</keyword>
<dbReference type="OrthoDB" id="3406163at2"/>
<evidence type="ECO:0000313" key="3">
    <source>
        <dbReference type="EMBL" id="SNY63189.1"/>
    </source>
</evidence>
<sequence>MADKRAGDRADDGWIVRVATAAGVAAGAGAAQLGLGYGLGVVVWPSATTPDDSVWLGSLGWATWITASATVFGAVIGSRVRGGPGPRTPGAWRFALAACAALGALVTVALIALPARSAVRPDTFTPQVIAGGYAAIGLLLGLIVAFWAVSSTPVAANLIATTVWLWALPIAAVIVELATNRTSATYLTSWQFAEVASSGRYGAIFWPSALLTLTAAFLIGAIAVAPAARRGDLSAAAATSGAAGPLLVAFAFLALAPRLTGALGPIESAYLIAPYAVLTGLAGSALTVAAARSTANRRAGRAAAVPMTPRPSHPESTEAPEEATPTAASAATRTAPHRLAPTATSSVAPATSAVPAASAGPTASTTSAGPTASAAPAATTASARPESSAASAPTPASSGQPAKAKSRLFGRSKVPAQATSQADKSPEAPGVEQPKAAAAPTAQEQPAAKVPDRPAAGVPDRPTAKAAERPTAKAAERPTAKAAERATEKLDPADEKTAEIRTPGNAPVVDPEIAAAARPTRPRPTKKAAPKSTVAPPPSTPTIAQINPKPPTGA</sequence>
<gene>
    <name evidence="3" type="ORF">SAMN05421748_12522</name>
</gene>
<reference evidence="3 4" key="1">
    <citation type="submission" date="2017-09" db="EMBL/GenBank/DDBJ databases">
        <authorList>
            <person name="Ehlers B."/>
            <person name="Leendertz F.H."/>
        </authorList>
    </citation>
    <scope>NUCLEOTIDE SEQUENCE [LARGE SCALE GENOMIC DNA]</scope>
    <source>
        <strain evidence="3 4">CGMCC 4.6857</strain>
    </source>
</reference>
<feature type="compositionally biased region" description="Basic residues" evidence="1">
    <location>
        <begin position="520"/>
        <end position="529"/>
    </location>
</feature>
<feature type="transmembrane region" description="Helical" evidence="2">
    <location>
        <begin position="204"/>
        <end position="228"/>
    </location>
</feature>
<feature type="transmembrane region" description="Helical" evidence="2">
    <location>
        <begin position="90"/>
        <end position="115"/>
    </location>
</feature>
<protein>
    <submittedName>
        <fullName evidence="3">Uncharacterized protein</fullName>
    </submittedName>
</protein>
<dbReference type="RefSeq" id="WP_097326987.1">
    <property type="nucleotide sequence ID" value="NZ_OBDY01000025.1"/>
</dbReference>
<dbReference type="Proteomes" id="UP000219612">
    <property type="component" value="Unassembled WGS sequence"/>
</dbReference>
<feature type="compositionally biased region" description="Low complexity" evidence="1">
    <location>
        <begin position="432"/>
        <end position="449"/>
    </location>
</feature>
<feature type="transmembrane region" description="Helical" evidence="2">
    <location>
        <begin position="268"/>
        <end position="291"/>
    </location>
</feature>
<evidence type="ECO:0000313" key="4">
    <source>
        <dbReference type="Proteomes" id="UP000219612"/>
    </source>
</evidence>
<evidence type="ECO:0000256" key="2">
    <source>
        <dbReference type="SAM" id="Phobius"/>
    </source>
</evidence>
<feature type="compositionally biased region" description="Basic and acidic residues" evidence="1">
    <location>
        <begin position="462"/>
        <end position="499"/>
    </location>
</feature>
<dbReference type="AlphaFoldDB" id="A0A285JSA5"/>
<feature type="transmembrane region" description="Helical" evidence="2">
    <location>
        <begin position="235"/>
        <end position="256"/>
    </location>
</feature>
<accession>A0A285JSA5</accession>
<feature type="transmembrane region" description="Helical" evidence="2">
    <location>
        <begin position="14"/>
        <end position="35"/>
    </location>
</feature>